<name>A0A382LMI2_9ZZZZ</name>
<sequence length="221" mass="26591">MEKGNIIKALRQKLRELFPQMQSYIDDGTITKDDWTFFGRIIYRLINCFIVNPEKAIRRSKAQLNKILRFYEKEVRIRKLALKSELFLMDNKIDVERLRAQLGSFQENLDYWAQRHGSTDLCFEYEIHLFLFYKWMDNYEFDEYYQRELILSLMNLCGYYGTRYFSLERLETEKNVLISEMRIGSELLRILDYAIEIRSQDDMVPGSDIEILINEADAHLD</sequence>
<dbReference type="AlphaFoldDB" id="A0A382LMI2"/>
<reference evidence="1" key="1">
    <citation type="submission" date="2018-05" db="EMBL/GenBank/DDBJ databases">
        <authorList>
            <person name="Lanie J.A."/>
            <person name="Ng W.-L."/>
            <person name="Kazmierczak K.M."/>
            <person name="Andrzejewski T.M."/>
            <person name="Davidsen T.M."/>
            <person name="Wayne K.J."/>
            <person name="Tettelin H."/>
            <person name="Glass J.I."/>
            <person name="Rusch D."/>
            <person name="Podicherti R."/>
            <person name="Tsui H.-C.T."/>
            <person name="Winkler M.E."/>
        </authorList>
    </citation>
    <scope>NUCLEOTIDE SEQUENCE</scope>
</reference>
<accession>A0A382LMI2</accession>
<proteinExistence type="predicted"/>
<evidence type="ECO:0000313" key="1">
    <source>
        <dbReference type="EMBL" id="SVC38024.1"/>
    </source>
</evidence>
<protein>
    <submittedName>
        <fullName evidence="1">Uncharacterized protein</fullName>
    </submittedName>
</protein>
<dbReference type="EMBL" id="UINC01088091">
    <property type="protein sequence ID" value="SVC38024.1"/>
    <property type="molecule type" value="Genomic_DNA"/>
</dbReference>
<organism evidence="1">
    <name type="scientific">marine metagenome</name>
    <dbReference type="NCBI Taxonomy" id="408172"/>
    <lineage>
        <taxon>unclassified sequences</taxon>
        <taxon>metagenomes</taxon>
        <taxon>ecological metagenomes</taxon>
    </lineage>
</organism>
<gene>
    <name evidence="1" type="ORF">METZ01_LOCUS290878</name>
</gene>